<evidence type="ECO:0000313" key="1">
    <source>
        <dbReference type="EMBL" id="CUV10759.1"/>
    </source>
</evidence>
<accession>A0A160VK11</accession>
<organism evidence="1">
    <name type="scientific">hydrothermal vent metagenome</name>
    <dbReference type="NCBI Taxonomy" id="652676"/>
    <lineage>
        <taxon>unclassified sequences</taxon>
        <taxon>metagenomes</taxon>
        <taxon>ecological metagenomes</taxon>
    </lineage>
</organism>
<sequence length="40" mass="4556">MYGLFGSSGFNGSRSEQLNIKYIKQITVVLLFIFNITINE</sequence>
<protein>
    <submittedName>
        <fullName evidence="1">Uncharacterized protein</fullName>
    </submittedName>
</protein>
<proteinExistence type="predicted"/>
<gene>
    <name evidence="1" type="ORF">MGWOODY_Mmi211</name>
</gene>
<dbReference type="AlphaFoldDB" id="A0A160VK11"/>
<name>A0A160VK11_9ZZZZ</name>
<reference evidence="1" key="1">
    <citation type="submission" date="2015-10" db="EMBL/GenBank/DDBJ databases">
        <authorList>
            <person name="Gilbert D.G."/>
        </authorList>
    </citation>
    <scope>NUCLEOTIDE SEQUENCE</scope>
</reference>
<dbReference type="EMBL" id="FAXC01000489">
    <property type="protein sequence ID" value="CUV10759.1"/>
    <property type="molecule type" value="Genomic_DNA"/>
</dbReference>